<keyword evidence="15" id="KW-0067">ATP-binding</keyword>
<keyword evidence="16" id="KW-1185">Reference proteome</keyword>
<reference evidence="15" key="1">
    <citation type="submission" date="2024-05" db="EMBL/GenBank/DDBJ databases">
        <title>30 novel species of actinomycetes from the DSMZ collection.</title>
        <authorList>
            <person name="Nouioui I."/>
        </authorList>
    </citation>
    <scope>NUCLEOTIDE SEQUENCE</scope>
    <source>
        <strain evidence="15">DSM 40473</strain>
    </source>
</reference>
<evidence type="ECO:0000256" key="10">
    <source>
        <dbReference type="ARBA" id="ARBA00023136"/>
    </source>
</evidence>
<dbReference type="PRINTS" id="PR00344">
    <property type="entry name" value="BCTRLSENSOR"/>
</dbReference>
<dbReference type="Pfam" id="PF00512">
    <property type="entry name" value="HisKA"/>
    <property type="match status" value="1"/>
</dbReference>
<feature type="region of interest" description="Disordered" evidence="11">
    <location>
        <begin position="1"/>
        <end position="23"/>
    </location>
</feature>
<dbReference type="InterPro" id="IPR004358">
    <property type="entry name" value="Sig_transdc_His_kin-like_C"/>
</dbReference>
<dbReference type="PANTHER" id="PTHR45436">
    <property type="entry name" value="SENSOR HISTIDINE KINASE YKOH"/>
    <property type="match status" value="1"/>
</dbReference>
<evidence type="ECO:0000256" key="7">
    <source>
        <dbReference type="ARBA" id="ARBA00022777"/>
    </source>
</evidence>
<keyword evidence="10 12" id="KW-0472">Membrane</keyword>
<evidence type="ECO:0000313" key="16">
    <source>
        <dbReference type="Proteomes" id="UP001180531"/>
    </source>
</evidence>
<feature type="domain" description="Histidine kinase" evidence="13">
    <location>
        <begin position="282"/>
        <end position="492"/>
    </location>
</feature>
<dbReference type="InterPro" id="IPR005467">
    <property type="entry name" value="His_kinase_dom"/>
</dbReference>
<comment type="subcellular location">
    <subcellularLocation>
        <location evidence="2">Cell membrane</location>
    </subcellularLocation>
</comment>
<evidence type="ECO:0000256" key="9">
    <source>
        <dbReference type="ARBA" id="ARBA00023012"/>
    </source>
</evidence>
<keyword evidence="8 12" id="KW-1133">Transmembrane helix</keyword>
<comment type="caution">
    <text evidence="15">The sequence shown here is derived from an EMBL/GenBank/DDBJ whole genome shotgun (WGS) entry which is preliminary data.</text>
</comment>
<dbReference type="SUPFAM" id="SSF47384">
    <property type="entry name" value="Homodimeric domain of signal transducing histidine kinase"/>
    <property type="match status" value="1"/>
</dbReference>
<proteinExistence type="predicted"/>
<dbReference type="InterPro" id="IPR036097">
    <property type="entry name" value="HisK_dim/P_sf"/>
</dbReference>
<evidence type="ECO:0000256" key="5">
    <source>
        <dbReference type="ARBA" id="ARBA00022679"/>
    </source>
</evidence>
<dbReference type="Gene3D" id="3.30.565.10">
    <property type="entry name" value="Histidine kinase-like ATPase, C-terminal domain"/>
    <property type="match status" value="1"/>
</dbReference>
<evidence type="ECO:0000256" key="11">
    <source>
        <dbReference type="SAM" id="MobiDB-lite"/>
    </source>
</evidence>
<dbReference type="GO" id="GO:0005524">
    <property type="term" value="F:ATP binding"/>
    <property type="evidence" value="ECO:0007669"/>
    <property type="project" value="UniProtKB-KW"/>
</dbReference>
<keyword evidence="9" id="KW-0902">Two-component regulatory system</keyword>
<keyword evidence="4" id="KW-0597">Phosphoprotein</keyword>
<evidence type="ECO:0000256" key="2">
    <source>
        <dbReference type="ARBA" id="ARBA00004236"/>
    </source>
</evidence>
<dbReference type="SUPFAM" id="SSF55874">
    <property type="entry name" value="ATPase domain of HSP90 chaperone/DNA topoisomerase II/histidine kinase"/>
    <property type="match status" value="1"/>
</dbReference>
<dbReference type="Proteomes" id="UP001180531">
    <property type="component" value="Unassembled WGS sequence"/>
</dbReference>
<feature type="transmembrane region" description="Helical" evidence="12">
    <location>
        <begin position="55"/>
        <end position="78"/>
    </location>
</feature>
<evidence type="ECO:0000256" key="1">
    <source>
        <dbReference type="ARBA" id="ARBA00000085"/>
    </source>
</evidence>
<dbReference type="InterPro" id="IPR003661">
    <property type="entry name" value="HisK_dim/P_dom"/>
</dbReference>
<keyword evidence="15" id="KW-0547">Nucleotide-binding</keyword>
<dbReference type="PROSITE" id="PS50885">
    <property type="entry name" value="HAMP"/>
    <property type="match status" value="1"/>
</dbReference>
<evidence type="ECO:0000256" key="6">
    <source>
        <dbReference type="ARBA" id="ARBA00022692"/>
    </source>
</evidence>
<dbReference type="EC" id="2.7.13.3" evidence="3"/>
<evidence type="ECO:0000313" key="15">
    <source>
        <dbReference type="EMBL" id="MDT0453164.1"/>
    </source>
</evidence>
<keyword evidence="6 12" id="KW-0812">Transmembrane</keyword>
<protein>
    <recommendedName>
        <fullName evidence="3">histidine kinase</fullName>
        <ecNumber evidence="3">2.7.13.3</ecNumber>
    </recommendedName>
</protein>
<dbReference type="Gene3D" id="1.10.287.130">
    <property type="match status" value="1"/>
</dbReference>
<dbReference type="InterPro" id="IPR036890">
    <property type="entry name" value="HATPase_C_sf"/>
</dbReference>
<evidence type="ECO:0000256" key="8">
    <source>
        <dbReference type="ARBA" id="ARBA00022989"/>
    </source>
</evidence>
<dbReference type="Gene3D" id="6.10.340.10">
    <property type="match status" value="1"/>
</dbReference>
<keyword evidence="5" id="KW-0808">Transferase</keyword>
<dbReference type="CDD" id="cd06225">
    <property type="entry name" value="HAMP"/>
    <property type="match status" value="1"/>
</dbReference>
<dbReference type="InterPro" id="IPR003594">
    <property type="entry name" value="HATPase_dom"/>
</dbReference>
<dbReference type="EMBL" id="JAVRFI010000027">
    <property type="protein sequence ID" value="MDT0453164.1"/>
    <property type="molecule type" value="Genomic_DNA"/>
</dbReference>
<evidence type="ECO:0000259" key="14">
    <source>
        <dbReference type="PROSITE" id="PS50885"/>
    </source>
</evidence>
<evidence type="ECO:0000256" key="4">
    <source>
        <dbReference type="ARBA" id="ARBA00022553"/>
    </source>
</evidence>
<dbReference type="RefSeq" id="WP_311614788.1">
    <property type="nucleotide sequence ID" value="NZ_JAVRFI010000027.1"/>
</dbReference>
<dbReference type="PROSITE" id="PS50109">
    <property type="entry name" value="HIS_KIN"/>
    <property type="match status" value="1"/>
</dbReference>
<feature type="domain" description="HAMP" evidence="14">
    <location>
        <begin position="221"/>
        <end position="274"/>
    </location>
</feature>
<dbReference type="CDD" id="cd00082">
    <property type="entry name" value="HisKA"/>
    <property type="match status" value="1"/>
</dbReference>
<dbReference type="Pfam" id="PF02518">
    <property type="entry name" value="HATPase_c"/>
    <property type="match status" value="1"/>
</dbReference>
<name>A0ABU2SZ16_9ACTN</name>
<sequence>MADQTPAGTPATPAGPPAGAAHHRLRAAAHRHLARHPRAAALVDRLTPRSVRARTTLAACASVAVVLIIASAAVILLLRVNLERTVEADAREQAQAVARLATDGHLTSPLPLDHGTDFIQVVDANGRVVAASQNLTGRPPLAPARHHPNGHRTFNLDARGHAHHQRVTSIAATTPTGPVTIYVGASLHTADAAEDLTTAALAVLSTVLLFTVGALTWRATGRALRPVEAIRAEVAAIGDRDLNRRVPEPRSDDEIARLADTMNAMLQRLEAAGTRQRRFIADASHELRSPLTVLRTQLEVALAHSDPDVHADLVAGALEDTERLQALAADLLLLARLDTTDHDWPDEPVDFADLIHTTVAARGVEPHPVDVHALTAITIPGNPLWLRRLLTNLLDNAQRHARSHITVRLTTDRASGHAVLDVTNDGPPIEPADHEKIFERFARLDDARSRDDGGTGLGLPIARDIAAIHKGTLTVLDAPGATTFRTRLPIPPQPSPAKVMK</sequence>
<feature type="compositionally biased region" description="Low complexity" evidence="11">
    <location>
        <begin position="1"/>
        <end position="20"/>
    </location>
</feature>
<evidence type="ECO:0000259" key="13">
    <source>
        <dbReference type="PROSITE" id="PS50109"/>
    </source>
</evidence>
<evidence type="ECO:0000256" key="3">
    <source>
        <dbReference type="ARBA" id="ARBA00012438"/>
    </source>
</evidence>
<dbReference type="PANTHER" id="PTHR45436:SF5">
    <property type="entry name" value="SENSOR HISTIDINE KINASE TRCS"/>
    <property type="match status" value="1"/>
</dbReference>
<dbReference type="InterPro" id="IPR050428">
    <property type="entry name" value="TCS_sensor_his_kinase"/>
</dbReference>
<evidence type="ECO:0000256" key="12">
    <source>
        <dbReference type="SAM" id="Phobius"/>
    </source>
</evidence>
<organism evidence="15 16">
    <name type="scientific">Streptomyces hesseae</name>
    <dbReference type="NCBI Taxonomy" id="3075519"/>
    <lineage>
        <taxon>Bacteria</taxon>
        <taxon>Bacillati</taxon>
        <taxon>Actinomycetota</taxon>
        <taxon>Actinomycetes</taxon>
        <taxon>Kitasatosporales</taxon>
        <taxon>Streptomycetaceae</taxon>
        <taxon>Streptomyces</taxon>
    </lineage>
</organism>
<dbReference type="InterPro" id="IPR003660">
    <property type="entry name" value="HAMP_dom"/>
</dbReference>
<keyword evidence="7" id="KW-0418">Kinase</keyword>
<gene>
    <name evidence="15" type="ORF">RM609_29390</name>
</gene>
<dbReference type="Pfam" id="PF00672">
    <property type="entry name" value="HAMP"/>
    <property type="match status" value="1"/>
</dbReference>
<dbReference type="SMART" id="SM00304">
    <property type="entry name" value="HAMP"/>
    <property type="match status" value="2"/>
</dbReference>
<dbReference type="SUPFAM" id="SSF158472">
    <property type="entry name" value="HAMP domain-like"/>
    <property type="match status" value="1"/>
</dbReference>
<comment type="catalytic activity">
    <reaction evidence="1">
        <text>ATP + protein L-histidine = ADP + protein N-phospho-L-histidine.</text>
        <dbReference type="EC" id="2.7.13.3"/>
    </reaction>
</comment>
<dbReference type="SMART" id="SM00387">
    <property type="entry name" value="HATPase_c"/>
    <property type="match status" value="1"/>
</dbReference>
<accession>A0ABU2SZ16</accession>
<dbReference type="SMART" id="SM00388">
    <property type="entry name" value="HisKA"/>
    <property type="match status" value="1"/>
</dbReference>